<keyword evidence="4" id="KW-0349">Heme</keyword>
<dbReference type="STRING" id="985895.E5AAP9"/>
<evidence type="ECO:0000256" key="5">
    <source>
        <dbReference type="ARBA" id="ARBA00023002"/>
    </source>
</evidence>
<sequence length="534" mass="58619">MKWDLIAKLALVAPASAEYVWPAKTDAMDDLLFNQAGYNRNGALSDQVKDCAFGALEPGIQKSAEWLRTAFHDAVTYDKDAKTGGLDASIQYELDRQENLGSALNSTLADIASSVNVHNSAADLIALSMVMAVARCGDLRVPLRTGRKDATVAGPMGVPEAHTDLETSRRRFEMATFNQSEMITLIACGHTIGAVHSVDHPEIVSGTPAPENIAHFDTTNDSFDNAVVTEFLNNSTTNPLVVNTNDTLNSDKRIFNSDGHATMKRLMDPAHFKAQCEVLLERMIDVVPGDVQLSEPLRPSEIRPYIDVYQLDTNGSIQFSGSVRVRVSADTGRDSEALTVALLPTYHDGKEGAVISTTPARWQGGMSSGYLREVFKWHEFSQTLPANQALKTFNLRLDNTTFDNAGTGGYPVNPDILYQLRQSCIKYDLESLPQNGTLTIVAAVSKSLLSTGAVPKIRVIHRIEQPRNFIPALKPEVIEMKRSDKETNEYVYYTVDANVRSNSLETSFDLEAGDSKVEFLRTDQLQGGKLCEPL</sequence>
<dbReference type="GO" id="GO:0042744">
    <property type="term" value="P:hydrogen peroxide catabolic process"/>
    <property type="evidence" value="ECO:0007669"/>
    <property type="project" value="TreeGrafter"/>
</dbReference>
<evidence type="ECO:0000256" key="6">
    <source>
        <dbReference type="RuleBase" id="RU363051"/>
    </source>
</evidence>
<dbReference type="PROSITE" id="PS50873">
    <property type="entry name" value="PEROXIDASE_4"/>
    <property type="match status" value="1"/>
</dbReference>
<dbReference type="VEuPathDB" id="FungiDB:LEMA_P018700.1"/>
<dbReference type="InterPro" id="IPR002207">
    <property type="entry name" value="Peroxidase_I"/>
</dbReference>
<reference evidence="9" key="1">
    <citation type="journal article" date="2011" name="Nat. Commun.">
        <title>Effector diversification within compartments of the Leptosphaeria maculans genome affected by Repeat-Induced Point mutations.</title>
        <authorList>
            <person name="Rouxel T."/>
            <person name="Grandaubert J."/>
            <person name="Hane J.K."/>
            <person name="Hoede C."/>
            <person name="van de Wouw A.P."/>
            <person name="Couloux A."/>
            <person name="Dominguez V."/>
            <person name="Anthouard V."/>
            <person name="Bally P."/>
            <person name="Bourras S."/>
            <person name="Cozijnsen A.J."/>
            <person name="Ciuffetti L.M."/>
            <person name="Degrave A."/>
            <person name="Dilmaghani A."/>
            <person name="Duret L."/>
            <person name="Fudal I."/>
            <person name="Goodwin S.B."/>
            <person name="Gout L."/>
            <person name="Glaser N."/>
            <person name="Linglin J."/>
            <person name="Kema G.H.J."/>
            <person name="Lapalu N."/>
            <person name="Lawrence C.B."/>
            <person name="May K."/>
            <person name="Meyer M."/>
            <person name="Ollivier B."/>
            <person name="Poulain J."/>
            <person name="Schoch C.L."/>
            <person name="Simon A."/>
            <person name="Spatafora J.W."/>
            <person name="Stachowiak A."/>
            <person name="Turgeon B.G."/>
            <person name="Tyler B.M."/>
            <person name="Vincent D."/>
            <person name="Weissenbach J."/>
            <person name="Amselem J."/>
            <person name="Quesneville H."/>
            <person name="Oliver R.P."/>
            <person name="Wincker P."/>
            <person name="Balesdent M.-H."/>
            <person name="Howlett B.J."/>
        </authorList>
    </citation>
    <scope>NUCLEOTIDE SEQUENCE [LARGE SCALE GENOMIC DNA]</scope>
    <source>
        <strain evidence="9">JN3 / isolate v23.1.3 / race Av1-4-5-6-7-8</strain>
    </source>
</reference>
<dbReference type="GeneID" id="13292521"/>
<evidence type="ECO:0000256" key="3">
    <source>
        <dbReference type="ARBA" id="ARBA00022559"/>
    </source>
</evidence>
<organism evidence="9">
    <name type="scientific">Leptosphaeria maculans (strain JN3 / isolate v23.1.3 / race Av1-4-5-6-7-8)</name>
    <name type="common">Blackleg fungus</name>
    <name type="synonym">Phoma lingam</name>
    <dbReference type="NCBI Taxonomy" id="985895"/>
    <lineage>
        <taxon>Eukaryota</taxon>
        <taxon>Fungi</taxon>
        <taxon>Dikarya</taxon>
        <taxon>Ascomycota</taxon>
        <taxon>Pezizomycotina</taxon>
        <taxon>Dothideomycetes</taxon>
        <taxon>Pleosporomycetidae</taxon>
        <taxon>Pleosporales</taxon>
        <taxon>Pleosporineae</taxon>
        <taxon>Leptosphaeriaceae</taxon>
        <taxon>Plenodomus</taxon>
        <taxon>Plenodomus lingam/Leptosphaeria maculans species complex</taxon>
    </lineage>
</organism>
<dbReference type="GO" id="GO:0034599">
    <property type="term" value="P:cellular response to oxidative stress"/>
    <property type="evidence" value="ECO:0007669"/>
    <property type="project" value="InterPro"/>
</dbReference>
<dbReference type="PRINTS" id="PR00458">
    <property type="entry name" value="PEROXIDASE"/>
</dbReference>
<dbReference type="Pfam" id="PF00141">
    <property type="entry name" value="peroxidase"/>
    <property type="match status" value="1"/>
</dbReference>
<keyword evidence="3 6" id="KW-0575">Peroxidase</keyword>
<dbReference type="Proteomes" id="UP000002668">
    <property type="component" value="Genome"/>
</dbReference>
<dbReference type="InterPro" id="IPR044831">
    <property type="entry name" value="Ccp1-like"/>
</dbReference>
<keyword evidence="9" id="KW-1185">Reference proteome</keyword>
<name>E5AAP9_LEPMJ</name>
<dbReference type="PeroxiBase" id="11363">
    <property type="entry name" value="LmaAPx-CcP01"/>
</dbReference>
<dbReference type="eggNOG" id="ENOG502QTYX">
    <property type="taxonomic scope" value="Eukaryota"/>
</dbReference>
<dbReference type="PANTHER" id="PTHR31356:SF53">
    <property type="entry name" value="HEME PEROXIDASE"/>
    <property type="match status" value="1"/>
</dbReference>
<keyword evidence="4" id="KW-0408">Iron</keyword>
<dbReference type="InterPro" id="IPR002016">
    <property type="entry name" value="Haem_peroxidase"/>
</dbReference>
<dbReference type="InterPro" id="IPR010255">
    <property type="entry name" value="Haem_peroxidase_sf"/>
</dbReference>
<dbReference type="HOGENOM" id="CLU_004824_4_0_1"/>
<feature type="chain" id="PRO_5006991309" description="Peroxidase" evidence="6">
    <location>
        <begin position="18"/>
        <end position="534"/>
    </location>
</feature>
<feature type="domain" description="Plant heme peroxidase family profile" evidence="7">
    <location>
        <begin position="63"/>
        <end position="303"/>
    </location>
</feature>
<keyword evidence="5 6" id="KW-0560">Oxidoreductase</keyword>
<keyword evidence="6" id="KW-0732">Signal</keyword>
<feature type="signal peptide" evidence="6">
    <location>
        <begin position="1"/>
        <end position="17"/>
    </location>
</feature>
<gene>
    <name evidence="8" type="ORF">LEMA_P018700.1</name>
</gene>
<dbReference type="InParanoid" id="E5AAP9"/>
<accession>E5AAP9</accession>
<dbReference type="EC" id="1.11.1.-" evidence="6"/>
<dbReference type="Gene3D" id="1.10.420.10">
    <property type="entry name" value="Peroxidase, domain 2"/>
    <property type="match status" value="1"/>
</dbReference>
<dbReference type="GO" id="GO:0000302">
    <property type="term" value="P:response to reactive oxygen species"/>
    <property type="evidence" value="ECO:0007669"/>
    <property type="project" value="TreeGrafter"/>
</dbReference>
<dbReference type="SUPFAM" id="SSF48113">
    <property type="entry name" value="Heme-dependent peroxidases"/>
    <property type="match status" value="1"/>
</dbReference>
<proteinExistence type="inferred from homology"/>
<dbReference type="EMBL" id="FP929138">
    <property type="protein sequence ID" value="CBY00740.1"/>
    <property type="molecule type" value="Genomic_DNA"/>
</dbReference>
<keyword evidence="4" id="KW-0479">Metal-binding</keyword>
<dbReference type="GO" id="GO:0020037">
    <property type="term" value="F:heme binding"/>
    <property type="evidence" value="ECO:0007669"/>
    <property type="project" value="UniProtKB-UniRule"/>
</dbReference>
<dbReference type="RefSeq" id="XP_003844219.1">
    <property type="nucleotide sequence ID" value="XM_003844171.1"/>
</dbReference>
<evidence type="ECO:0000256" key="4">
    <source>
        <dbReference type="ARBA" id="ARBA00022617"/>
    </source>
</evidence>
<dbReference type="PANTHER" id="PTHR31356">
    <property type="entry name" value="THYLAKOID LUMENAL 29 KDA PROTEIN, CHLOROPLASTIC-RELATED"/>
    <property type="match status" value="1"/>
</dbReference>
<dbReference type="GO" id="GO:0004601">
    <property type="term" value="F:peroxidase activity"/>
    <property type="evidence" value="ECO:0007669"/>
    <property type="project" value="UniProtKB-KW"/>
</dbReference>
<dbReference type="Gene3D" id="1.10.520.10">
    <property type="match status" value="1"/>
</dbReference>
<evidence type="ECO:0000313" key="8">
    <source>
        <dbReference type="EMBL" id="CBY00740.1"/>
    </source>
</evidence>
<evidence type="ECO:0000256" key="2">
    <source>
        <dbReference type="ARBA" id="ARBA00005997"/>
    </source>
</evidence>
<comment type="function">
    <text evidence="1">Destroys radicals which are normally produced within the cells and which are toxic to biological systems.</text>
</comment>
<protein>
    <recommendedName>
        <fullName evidence="6">Peroxidase</fullName>
        <ecNumber evidence="6">1.11.1.-</ecNumber>
    </recommendedName>
</protein>
<dbReference type="OrthoDB" id="5985073at2759"/>
<evidence type="ECO:0000256" key="1">
    <source>
        <dbReference type="ARBA" id="ARBA00003917"/>
    </source>
</evidence>
<evidence type="ECO:0000259" key="7">
    <source>
        <dbReference type="PROSITE" id="PS50873"/>
    </source>
</evidence>
<evidence type="ECO:0000313" key="9">
    <source>
        <dbReference type="Proteomes" id="UP000002668"/>
    </source>
</evidence>
<dbReference type="FunFam" id="1.10.520.10:FF:000020">
    <property type="entry name" value="Peroxisomal ascorbate peroxidase"/>
    <property type="match status" value="1"/>
</dbReference>
<dbReference type="AlphaFoldDB" id="E5AAP9"/>
<dbReference type="GO" id="GO:0046872">
    <property type="term" value="F:metal ion binding"/>
    <property type="evidence" value="ECO:0007669"/>
    <property type="project" value="UniProtKB-UniRule"/>
</dbReference>
<dbReference type="PRINTS" id="PR00459">
    <property type="entry name" value="ASPEROXIDASE"/>
</dbReference>
<dbReference type="OMA" id="QAYVWPS"/>
<comment type="similarity">
    <text evidence="2">Belongs to the peroxidase family. Cytochrome c peroxidase subfamily.</text>
</comment>